<dbReference type="InterPro" id="IPR014833">
    <property type="entry name" value="TnsA_N"/>
</dbReference>
<name>A0ABR9J881_9MICC</name>
<keyword evidence="3" id="KW-1185">Reference proteome</keyword>
<reference evidence="2 3" key="1">
    <citation type="submission" date="2020-10" db="EMBL/GenBank/DDBJ databases">
        <title>Sequencing the genomes of 1000 actinobacteria strains.</title>
        <authorList>
            <person name="Klenk H.-P."/>
        </authorList>
    </citation>
    <scope>NUCLEOTIDE SEQUENCE [LARGE SCALE GENOMIC DNA]</scope>
    <source>
        <strain evidence="2 3">DSM 15474</strain>
    </source>
</reference>
<dbReference type="EMBL" id="JADBEE010000001">
    <property type="protein sequence ID" value="MBE1515195.1"/>
    <property type="molecule type" value="Genomic_DNA"/>
</dbReference>
<evidence type="ECO:0000313" key="3">
    <source>
        <dbReference type="Proteomes" id="UP000636579"/>
    </source>
</evidence>
<sequence>MSKPQATVKYCNEIGDEVSTTWEQARADLIVEGLPVRVPPTFKGQRNYPGLFWASTNRRVMVYESLLELDRLWLADFDLNVGRIATQPFQIMGREGAAPRKHVPDILLVHRDKTVTLVDVKPSAHLERPEVEAQLAWTRSLCRTKGWNYEVFTGSDGAKLRNIKALAVGRRPERLPPGLVDAARATLDCSEVTLREVLTRRPEGCDVNSWRVAVLACLWAGYMTLDLEQPLGEETVLKSSAGARA</sequence>
<dbReference type="Pfam" id="PF08722">
    <property type="entry name" value="Tn7_TnsA-like_N"/>
    <property type="match status" value="1"/>
</dbReference>
<feature type="domain" description="TnsA endonuclease N-terminal" evidence="1">
    <location>
        <begin position="81"/>
        <end position="153"/>
    </location>
</feature>
<evidence type="ECO:0000259" key="1">
    <source>
        <dbReference type="Pfam" id="PF08722"/>
    </source>
</evidence>
<accession>A0ABR9J881</accession>
<dbReference type="NCBIfam" id="NF033179">
    <property type="entry name" value="TnsA_like_Actin"/>
    <property type="match status" value="1"/>
</dbReference>
<evidence type="ECO:0000313" key="2">
    <source>
        <dbReference type="EMBL" id="MBE1515195.1"/>
    </source>
</evidence>
<gene>
    <name evidence="2" type="ORF">H4W26_001950</name>
</gene>
<proteinExistence type="predicted"/>
<dbReference type="Proteomes" id="UP000636579">
    <property type="component" value="Unassembled WGS sequence"/>
</dbReference>
<comment type="caution">
    <text evidence="2">The sequence shown here is derived from an EMBL/GenBank/DDBJ whole genome shotgun (WGS) entry which is preliminary data.</text>
</comment>
<dbReference type="InterPro" id="IPR048000">
    <property type="entry name" value="TnsA-like"/>
</dbReference>
<organism evidence="2 3">
    <name type="scientific">Nesterenkonia halotolerans</name>
    <dbReference type="NCBI Taxonomy" id="225325"/>
    <lineage>
        <taxon>Bacteria</taxon>
        <taxon>Bacillati</taxon>
        <taxon>Actinomycetota</taxon>
        <taxon>Actinomycetes</taxon>
        <taxon>Micrococcales</taxon>
        <taxon>Micrococcaceae</taxon>
        <taxon>Nesterenkonia</taxon>
    </lineage>
</organism>
<protein>
    <recommendedName>
        <fullName evidence="1">TnsA endonuclease N-terminal domain-containing protein</fullName>
    </recommendedName>
</protein>
<dbReference type="RefSeq" id="WP_192591848.1">
    <property type="nucleotide sequence ID" value="NZ_JADBEE010000001.1"/>
</dbReference>